<dbReference type="EMBL" id="CP002736">
    <property type="protein sequence ID" value="AEF95274.1"/>
    <property type="molecule type" value="Genomic_DNA"/>
</dbReference>
<protein>
    <submittedName>
        <fullName evidence="2">Peptidase S46</fullName>
    </submittedName>
</protein>
<accession>F6B497</accession>
<dbReference type="SUPFAM" id="SSF50494">
    <property type="entry name" value="Trypsin-like serine proteases"/>
    <property type="match status" value="1"/>
</dbReference>
<dbReference type="HOGENOM" id="CLU_031709_0_0_9"/>
<dbReference type="STRING" id="868595.Desca_2446"/>
<dbReference type="InterPro" id="IPR009003">
    <property type="entry name" value="Peptidase_S1_PA"/>
</dbReference>
<dbReference type="AlphaFoldDB" id="F6B497"/>
<gene>
    <name evidence="2" type="ordered locus">Desca_2446</name>
</gene>
<evidence type="ECO:0000313" key="2">
    <source>
        <dbReference type="EMBL" id="AEF95274.1"/>
    </source>
</evidence>
<proteinExistence type="predicted"/>
<evidence type="ECO:0000313" key="3">
    <source>
        <dbReference type="Proteomes" id="UP000009226"/>
    </source>
</evidence>
<dbReference type="eggNOG" id="COG0265">
    <property type="taxonomic scope" value="Bacteria"/>
</dbReference>
<keyword evidence="1" id="KW-0472">Membrane</keyword>
<dbReference type="Gene3D" id="2.40.10.10">
    <property type="entry name" value="Trypsin-like serine proteases"/>
    <property type="match status" value="1"/>
</dbReference>
<keyword evidence="1" id="KW-0812">Transmembrane</keyword>
<dbReference type="Pfam" id="PF13365">
    <property type="entry name" value="Trypsin_2"/>
    <property type="match status" value="1"/>
</dbReference>
<organism evidence="2 3">
    <name type="scientific">Desulfotomaculum nigrificans (strain DSM 14880 / VKM B-2319 / CO-1-SRB)</name>
    <name type="common">Desulfotomaculum carboxydivorans</name>
    <dbReference type="NCBI Taxonomy" id="868595"/>
    <lineage>
        <taxon>Bacteria</taxon>
        <taxon>Bacillati</taxon>
        <taxon>Bacillota</taxon>
        <taxon>Clostridia</taxon>
        <taxon>Eubacteriales</taxon>
        <taxon>Desulfotomaculaceae</taxon>
        <taxon>Desulfotomaculum</taxon>
    </lineage>
</organism>
<dbReference type="PANTHER" id="PTHR43019:SF23">
    <property type="entry name" value="PROTEASE DO-LIKE 5, CHLOROPLASTIC"/>
    <property type="match status" value="1"/>
</dbReference>
<evidence type="ECO:0000256" key="1">
    <source>
        <dbReference type="SAM" id="Phobius"/>
    </source>
</evidence>
<feature type="transmembrane region" description="Helical" evidence="1">
    <location>
        <begin position="424"/>
        <end position="446"/>
    </location>
</feature>
<sequence length="490" mass="52692">MAVFITSGICLAEVSTPDVTKIAKNAEPAVVLVQATFEGDVEVAYPYLDQSKLDYALNNIIQQVMSGALPADEAAMWKALADEMAAKPLEFLQKSGQKEVFHNGYRALGSGFIVTPDGYVVTNAHVVAPDDELLKQQLSCPILEKSVKEFMSQIIQESSSIPASTREYVVKAITGMVITYYEENVKVLNLKKTYDVGMGVQVPGVPLFQKGLKAEVVQAGGAVPKKDVAILKMEGQNNLPTIPIGDSTTLQTGNKIYVMGYPGVATFHPLLSEASQAQPSLTEGIISAQKTMEGGWSVFQTNADMTHGNSGGPVFNEKGEVIGLATFGSMDQNTGQEIAGMNFVVPMSVVKEFLDRGNVKPTESLVSKTYREALDLYYKQYYKKALKKFQEVSALCPGHAYVQSFIADCTKAISEGKDKSIPEWVIFGLPAVAVIIIGGVIFIVVLKKKQAKQRVNAEAGTTVDATTDATVNTTATASEAGTTEQANKES</sequence>
<keyword evidence="3" id="KW-1185">Reference proteome</keyword>
<dbReference type="Gene3D" id="2.40.10.120">
    <property type="match status" value="1"/>
</dbReference>
<dbReference type="Proteomes" id="UP000009226">
    <property type="component" value="Chromosome"/>
</dbReference>
<dbReference type="InterPro" id="IPR043504">
    <property type="entry name" value="Peptidase_S1_PA_chymotrypsin"/>
</dbReference>
<name>F6B497_DESCC</name>
<keyword evidence="1" id="KW-1133">Transmembrane helix</keyword>
<dbReference type="KEGG" id="dca:Desca_2446"/>
<reference evidence="2" key="1">
    <citation type="submission" date="2011-05" db="EMBL/GenBank/DDBJ databases">
        <title>Complete sequence of Desulfotomaculum carboxydivorans CO-1-SRB.</title>
        <authorList>
            <consortium name="US DOE Joint Genome Institute"/>
            <person name="Lucas S."/>
            <person name="Han J."/>
            <person name="Lapidus A."/>
            <person name="Cheng J.-F."/>
            <person name="Goodwin L."/>
            <person name="Pitluck S."/>
            <person name="Peters L."/>
            <person name="Mikhailova N."/>
            <person name="Lu M."/>
            <person name="Han C."/>
            <person name="Tapia R."/>
            <person name="Land M."/>
            <person name="Hauser L."/>
            <person name="Kyrpides N."/>
            <person name="Ivanova N."/>
            <person name="Pagani I."/>
            <person name="Stams A."/>
            <person name="Plugge C."/>
            <person name="Muyzer G."/>
            <person name="Kuever J."/>
            <person name="Parshina S."/>
            <person name="Ivanova A."/>
            <person name="Nazina T."/>
            <person name="Woyke T."/>
        </authorList>
    </citation>
    <scope>NUCLEOTIDE SEQUENCE [LARGE SCALE GENOMIC DNA]</scope>
    <source>
        <strain evidence="2">CO-1-SRB</strain>
    </source>
</reference>
<dbReference type="PANTHER" id="PTHR43019">
    <property type="entry name" value="SERINE ENDOPROTEASE DEGS"/>
    <property type="match status" value="1"/>
</dbReference>